<evidence type="ECO:0000313" key="3">
    <source>
        <dbReference type="EMBL" id="KAK8498934.1"/>
    </source>
</evidence>
<evidence type="ECO:0000256" key="2">
    <source>
        <dbReference type="SAM" id="Phobius"/>
    </source>
</evidence>
<sequence length="237" mass="26432">MSFGLQTRENRFGSQLRVGKGSDQIVRIQKLRGTETAIPHATERRGSKVRVGSKRGSTGLQNDVVLSRTSSRPSSPAVVRRRRSSAMKGGRNQHAKPSREASHRPLPFRRSGFAKWPPKRHEKIMNGGSDHRRTSRPTGETSLFLRFIFVSVSFSFSLFGFGIVAVAAPVLDPFPPSLFFLTPFWFTGMGIYTQGRGSLLGHVEDVWRVLRCVSWPVTRDESKGEATFDDDDGLKEG</sequence>
<protein>
    <submittedName>
        <fullName evidence="3">Uncharacterized protein</fullName>
    </submittedName>
</protein>
<organism evidence="3 4">
    <name type="scientific">Hibiscus sabdariffa</name>
    <name type="common">roselle</name>
    <dbReference type="NCBI Taxonomy" id="183260"/>
    <lineage>
        <taxon>Eukaryota</taxon>
        <taxon>Viridiplantae</taxon>
        <taxon>Streptophyta</taxon>
        <taxon>Embryophyta</taxon>
        <taxon>Tracheophyta</taxon>
        <taxon>Spermatophyta</taxon>
        <taxon>Magnoliopsida</taxon>
        <taxon>eudicotyledons</taxon>
        <taxon>Gunneridae</taxon>
        <taxon>Pentapetalae</taxon>
        <taxon>rosids</taxon>
        <taxon>malvids</taxon>
        <taxon>Malvales</taxon>
        <taxon>Malvaceae</taxon>
        <taxon>Malvoideae</taxon>
        <taxon>Hibiscus</taxon>
    </lineage>
</organism>
<name>A0ABR2AXY5_9ROSI</name>
<keyword evidence="2" id="KW-1133">Transmembrane helix</keyword>
<keyword evidence="2" id="KW-0472">Membrane</keyword>
<reference evidence="3 4" key="1">
    <citation type="journal article" date="2024" name="G3 (Bethesda)">
        <title>Genome assembly of Hibiscus sabdariffa L. provides insights into metabolisms of medicinal natural products.</title>
        <authorList>
            <person name="Kim T."/>
        </authorList>
    </citation>
    <scope>NUCLEOTIDE SEQUENCE [LARGE SCALE GENOMIC DNA]</scope>
    <source>
        <strain evidence="3">TK-2024</strain>
        <tissue evidence="3">Old leaves</tissue>
    </source>
</reference>
<evidence type="ECO:0000256" key="1">
    <source>
        <dbReference type="SAM" id="MobiDB-lite"/>
    </source>
</evidence>
<feature type="transmembrane region" description="Helical" evidence="2">
    <location>
        <begin position="174"/>
        <end position="192"/>
    </location>
</feature>
<gene>
    <name evidence="3" type="ORF">V6N12_044664</name>
</gene>
<keyword evidence="4" id="KW-1185">Reference proteome</keyword>
<proteinExistence type="predicted"/>
<accession>A0ABR2AXY5</accession>
<feature type="compositionally biased region" description="Low complexity" evidence="1">
    <location>
        <begin position="67"/>
        <end position="78"/>
    </location>
</feature>
<feature type="transmembrane region" description="Helical" evidence="2">
    <location>
        <begin position="143"/>
        <end position="168"/>
    </location>
</feature>
<evidence type="ECO:0000313" key="4">
    <source>
        <dbReference type="Proteomes" id="UP001472677"/>
    </source>
</evidence>
<comment type="caution">
    <text evidence="3">The sequence shown here is derived from an EMBL/GenBank/DDBJ whole genome shotgun (WGS) entry which is preliminary data.</text>
</comment>
<dbReference type="EMBL" id="JBBPBM010000244">
    <property type="protein sequence ID" value="KAK8498934.1"/>
    <property type="molecule type" value="Genomic_DNA"/>
</dbReference>
<keyword evidence="2" id="KW-0812">Transmembrane</keyword>
<feature type="region of interest" description="Disordered" evidence="1">
    <location>
        <begin position="40"/>
        <end position="137"/>
    </location>
</feature>
<dbReference type="Proteomes" id="UP001472677">
    <property type="component" value="Unassembled WGS sequence"/>
</dbReference>
<feature type="compositionally biased region" description="Basic residues" evidence="1">
    <location>
        <begin position="79"/>
        <end position="96"/>
    </location>
</feature>